<feature type="transmembrane region" description="Helical" evidence="1">
    <location>
        <begin position="12"/>
        <end position="34"/>
    </location>
</feature>
<reference evidence="2 3" key="1">
    <citation type="submission" date="2019-03" db="EMBL/GenBank/DDBJ databases">
        <title>Complete Genome Sequence of Paraburkholderia dipogonis ICMP 19430T, a Nitrogen-fixing Symbiont of the South African Invasive Legume Dipogon lignosus in New Zealand.</title>
        <authorList>
            <person name="De Meyer S.E."/>
        </authorList>
    </citation>
    <scope>NUCLEOTIDE SEQUENCE [LARGE SCALE GENOMIC DNA]</scope>
    <source>
        <strain evidence="2 3">ICMP 19430</strain>
    </source>
</reference>
<evidence type="ECO:0000313" key="2">
    <source>
        <dbReference type="EMBL" id="TFE44452.1"/>
    </source>
</evidence>
<accession>A0A4Y8N496</accession>
<keyword evidence="1" id="KW-1133">Transmembrane helix</keyword>
<evidence type="ECO:0000256" key="1">
    <source>
        <dbReference type="SAM" id="Phobius"/>
    </source>
</evidence>
<keyword evidence="1" id="KW-0472">Membrane</keyword>
<keyword evidence="1" id="KW-0812">Transmembrane</keyword>
<gene>
    <name evidence="2" type="ORF">E2553_05060</name>
</gene>
<name>A0A4Y8N496_9BURK</name>
<organism evidence="2 3">
    <name type="scientific">Paraburkholderia dipogonis</name>
    <dbReference type="NCBI Taxonomy" id="1211383"/>
    <lineage>
        <taxon>Bacteria</taxon>
        <taxon>Pseudomonadati</taxon>
        <taxon>Pseudomonadota</taxon>
        <taxon>Betaproteobacteria</taxon>
        <taxon>Burkholderiales</taxon>
        <taxon>Burkholderiaceae</taxon>
        <taxon>Paraburkholderia</taxon>
    </lineage>
</organism>
<proteinExistence type="predicted"/>
<dbReference type="GeneID" id="97305487"/>
<dbReference type="AlphaFoldDB" id="A0A4Y8N496"/>
<feature type="transmembrane region" description="Helical" evidence="1">
    <location>
        <begin position="287"/>
        <end position="304"/>
    </location>
</feature>
<comment type="caution">
    <text evidence="2">The sequence shown here is derived from an EMBL/GenBank/DDBJ whole genome shotgun (WGS) entry which is preliminary data.</text>
</comment>
<feature type="transmembrane region" description="Helical" evidence="1">
    <location>
        <begin position="214"/>
        <end position="237"/>
    </location>
</feature>
<protein>
    <submittedName>
        <fullName evidence="2">Uncharacterized protein</fullName>
    </submittedName>
</protein>
<dbReference type="Proteomes" id="UP000297385">
    <property type="component" value="Unassembled WGS sequence"/>
</dbReference>
<dbReference type="RefSeq" id="WP_134456284.1">
    <property type="nucleotide sequence ID" value="NZ_JBHMFL010000046.1"/>
</dbReference>
<dbReference type="EMBL" id="SNVI01000001">
    <property type="protein sequence ID" value="TFE44452.1"/>
    <property type="molecule type" value="Genomic_DNA"/>
</dbReference>
<evidence type="ECO:0000313" key="3">
    <source>
        <dbReference type="Proteomes" id="UP000297385"/>
    </source>
</evidence>
<sequence>MNNKVSFWASSKWSGIGAIATLVGLAFTAAGLWLSVHLANPKDSTGTLHIQRFIASSILPPEYFPNADQTPVRLSMGGLSALPGHLQLRTYLVQNLSARHLTTADFDTPITVRALGGRKFVEVDVVPPANRPPIRVKVTADTAMIPPMLLNVGEVALIKVLLQTSDVVPLMAEPYANDDGVLAWTAQIKGFDLSVTGADRNQVSWLNSNVPGIFVIHTGYAVFAIVAIGVLLSLLQLGAMAWRRGKIILSFTRSVEISLRVALAWGAAEVLVTFADTQLSTSFWVNWFVLAIYGALLLPVHLLFRHKAPYKPESSNPATE</sequence>